<dbReference type="AlphaFoldDB" id="E1YD80"/>
<dbReference type="Gene3D" id="3.20.190.20">
    <property type="match status" value="1"/>
</dbReference>
<dbReference type="InterPro" id="IPR009003">
    <property type="entry name" value="Peptidase_S1_PA"/>
</dbReference>
<dbReference type="GO" id="GO:0006508">
    <property type="term" value="P:proteolysis"/>
    <property type="evidence" value="ECO:0007669"/>
    <property type="project" value="UniProtKB-KW"/>
</dbReference>
<dbReference type="EMBL" id="FR695868">
    <property type="protein sequence ID" value="CBX28524.1"/>
    <property type="molecule type" value="Genomic_DNA"/>
</dbReference>
<dbReference type="Pfam" id="PF13365">
    <property type="entry name" value="Trypsin_2"/>
    <property type="match status" value="1"/>
</dbReference>
<dbReference type="Gene3D" id="2.40.10.10">
    <property type="entry name" value="Trypsin-like serine proteases"/>
    <property type="match status" value="2"/>
</dbReference>
<keyword evidence="4" id="KW-0812">Transmembrane</keyword>
<evidence type="ECO:0000256" key="4">
    <source>
        <dbReference type="SAM" id="Phobius"/>
    </source>
</evidence>
<proteinExistence type="predicted"/>
<evidence type="ECO:0000256" key="3">
    <source>
        <dbReference type="ARBA" id="ARBA00022825"/>
    </source>
</evidence>
<name>E1YD80_9BACT</name>
<keyword evidence="3" id="KW-0720">Serine protease</keyword>
<dbReference type="InterPro" id="IPR046449">
    <property type="entry name" value="DEGP_PDZ_sf"/>
</dbReference>
<reference evidence="6" key="1">
    <citation type="journal article" date="2011" name="Environ. Microbiol.">
        <title>Genomic insights into the metabolic potential of the polycyclic aromatic hydrocarbon degrading sulfate-reducing Deltaproteobacterium N47.</title>
        <authorList>
            <person name="Bergmann F."/>
            <person name="Selesi D."/>
            <person name="Weinmaier T."/>
            <person name="Tischler P."/>
            <person name="Rattei T."/>
            <person name="Meckenstock R.U."/>
        </authorList>
    </citation>
    <scope>NUCLEOTIDE SEQUENCE</scope>
</reference>
<dbReference type="PANTHER" id="PTHR45980:SF9">
    <property type="entry name" value="PROTEASE DO-LIKE 10, MITOCHONDRIAL-RELATED"/>
    <property type="match status" value="1"/>
</dbReference>
<feature type="domain" description="Protease Do-like PDZ" evidence="5">
    <location>
        <begin position="367"/>
        <end position="511"/>
    </location>
</feature>
<dbReference type="GO" id="GO:0004252">
    <property type="term" value="F:serine-type endopeptidase activity"/>
    <property type="evidence" value="ECO:0007669"/>
    <property type="project" value="InterPro"/>
</dbReference>
<keyword evidence="4" id="KW-1133">Transmembrane helix</keyword>
<dbReference type="PRINTS" id="PR00834">
    <property type="entry name" value="PROTEASES2C"/>
</dbReference>
<sequence>MRFNRRKNNSVSNSETGNCPIKITIILFLCVFYIVSAASMICAEDRISQSVVKVLATQRLPDIIKPWSKQTQREISGSGVIIEGGKILTNAHVVAFAQQIYVQPYQSADKIEADVIALSPEVDLALLKINNKELFKNNLHLAFADKLPKTKDPVSVYGYPMGGSEQSVTEGIVSRIEYQAVFYGVPSLLIQIDAALNPGNSGGAAVAGEKLIGLVCSKIMAAENIGFIIPVEEINMFLKDAADGKYEGQPMISGIQVQTPENDALRSSLKIPEETTGMVVQDVKNIDPDFLLKPWDIITHIGDYPIDNEGSVRVNDDLRLPATYLVPRIAKEGKVPLTIIRNNKQLKLNIPVSVESQKLIRFQGFNYPRYFIYGPLVFVELDQFYVQQLLKTDKIALLLAAIGSPVITRMSDNISFKDEALVAVFSPMFSHKITKGYDTKGPFGVVSCINDVPVKNLIHLVKTLRDNRKEFVVFKFANLRSESLVFRRSEIEAATEEILNENGIRYQYSEDLKKIWSSK</sequence>
<keyword evidence="1" id="KW-0645">Protease</keyword>
<dbReference type="MEROPS" id="S01.A02"/>
<feature type="transmembrane region" description="Helical" evidence="4">
    <location>
        <begin position="21"/>
        <end position="41"/>
    </location>
</feature>
<protein>
    <recommendedName>
        <fullName evidence="5">Protease Do-like PDZ domain-containing protein</fullName>
    </recommendedName>
</protein>
<organism evidence="6">
    <name type="scientific">uncultured Desulfobacterium sp</name>
    <dbReference type="NCBI Taxonomy" id="201089"/>
    <lineage>
        <taxon>Bacteria</taxon>
        <taxon>Pseudomonadati</taxon>
        <taxon>Thermodesulfobacteriota</taxon>
        <taxon>Desulfobacteria</taxon>
        <taxon>Desulfobacterales</taxon>
        <taxon>Desulfobacteriaceae</taxon>
        <taxon>Desulfobacterium</taxon>
        <taxon>environmental samples</taxon>
    </lineage>
</organism>
<dbReference type="PANTHER" id="PTHR45980">
    <property type="match status" value="1"/>
</dbReference>
<accession>E1YD80</accession>
<keyword evidence="4" id="KW-0472">Membrane</keyword>
<keyword evidence="2" id="KW-0378">Hydrolase</keyword>
<evidence type="ECO:0000256" key="1">
    <source>
        <dbReference type="ARBA" id="ARBA00022670"/>
    </source>
</evidence>
<dbReference type="InterPro" id="IPR036034">
    <property type="entry name" value="PDZ_sf"/>
</dbReference>
<evidence type="ECO:0000313" key="6">
    <source>
        <dbReference type="EMBL" id="CBX28524.1"/>
    </source>
</evidence>
<gene>
    <name evidence="6" type="ORF">N47_G38480</name>
</gene>
<dbReference type="InterPro" id="IPR001940">
    <property type="entry name" value="Peptidase_S1C"/>
</dbReference>
<dbReference type="InterPro" id="IPR041517">
    <property type="entry name" value="DEGP_PDZ"/>
</dbReference>
<dbReference type="Gene3D" id="2.30.42.10">
    <property type="match status" value="1"/>
</dbReference>
<dbReference type="SUPFAM" id="SSF50494">
    <property type="entry name" value="Trypsin-like serine proteases"/>
    <property type="match status" value="1"/>
</dbReference>
<evidence type="ECO:0000259" key="5">
    <source>
        <dbReference type="Pfam" id="PF17815"/>
    </source>
</evidence>
<dbReference type="Pfam" id="PF17815">
    <property type="entry name" value="PDZ_3"/>
    <property type="match status" value="1"/>
</dbReference>
<evidence type="ECO:0000256" key="2">
    <source>
        <dbReference type="ARBA" id="ARBA00022801"/>
    </source>
</evidence>
<dbReference type="InterPro" id="IPR043504">
    <property type="entry name" value="Peptidase_S1_PA_chymotrypsin"/>
</dbReference>